<evidence type="ECO:0000313" key="7">
    <source>
        <dbReference type="Proteomes" id="UP000001307"/>
    </source>
</evidence>
<proteinExistence type="inferred from homology"/>
<dbReference type="PANTHER" id="PTHR33064">
    <property type="entry name" value="POL PROTEIN"/>
    <property type="match status" value="1"/>
</dbReference>
<dbReference type="Gene3D" id="3.30.70.270">
    <property type="match status" value="2"/>
</dbReference>
<dbReference type="InterPro" id="IPR043502">
    <property type="entry name" value="DNA/RNA_pol_sf"/>
</dbReference>
<dbReference type="AlphaFoldDB" id="E4WSV7"/>
<dbReference type="Pfam" id="PF17919">
    <property type="entry name" value="RT_RNaseH_2"/>
    <property type="match status" value="1"/>
</dbReference>
<evidence type="ECO:0000256" key="1">
    <source>
        <dbReference type="ARBA" id="ARBA00010879"/>
    </source>
</evidence>
<dbReference type="Gene3D" id="3.10.10.10">
    <property type="entry name" value="HIV Type 1 Reverse Transcriptase, subunit A, domain 1"/>
    <property type="match status" value="1"/>
</dbReference>
<dbReference type="InterPro" id="IPR051320">
    <property type="entry name" value="Viral_Replic_Matur_Polypro"/>
</dbReference>
<dbReference type="PANTHER" id="PTHR33064:SF37">
    <property type="entry name" value="RIBONUCLEASE H"/>
    <property type="match status" value="1"/>
</dbReference>
<organism evidence="6">
    <name type="scientific">Oikopleura dioica</name>
    <name type="common">Tunicate</name>
    <dbReference type="NCBI Taxonomy" id="34765"/>
    <lineage>
        <taxon>Eukaryota</taxon>
        <taxon>Metazoa</taxon>
        <taxon>Chordata</taxon>
        <taxon>Tunicata</taxon>
        <taxon>Appendicularia</taxon>
        <taxon>Copelata</taxon>
        <taxon>Oikopleuridae</taxon>
        <taxon>Oikopleura</taxon>
    </lineage>
</organism>
<dbReference type="EMBL" id="FN653016">
    <property type="protein sequence ID" value="CBY06723.1"/>
    <property type="molecule type" value="Genomic_DNA"/>
</dbReference>
<evidence type="ECO:0000256" key="2">
    <source>
        <dbReference type="ARBA" id="ARBA00012180"/>
    </source>
</evidence>
<gene>
    <name evidence="6" type="ORF">GSOID_T00005784001</name>
</gene>
<name>E4WSV7_OIKDI</name>
<reference evidence="6" key="1">
    <citation type="journal article" date="2010" name="Science">
        <title>Plasticity of animal genome architecture unmasked by rapid evolution of a pelagic tunicate.</title>
        <authorList>
            <person name="Denoeud F."/>
            <person name="Henriet S."/>
            <person name="Mungpakdee S."/>
            <person name="Aury J.M."/>
            <person name="Da Silva C."/>
            <person name="Brinkmann H."/>
            <person name="Mikhaleva J."/>
            <person name="Olsen L.C."/>
            <person name="Jubin C."/>
            <person name="Canestro C."/>
            <person name="Bouquet J.M."/>
            <person name="Danks G."/>
            <person name="Poulain J."/>
            <person name="Campsteijn C."/>
            <person name="Adamski M."/>
            <person name="Cross I."/>
            <person name="Yadetie F."/>
            <person name="Muffato M."/>
            <person name="Louis A."/>
            <person name="Butcher S."/>
            <person name="Tsagkogeorga G."/>
            <person name="Konrad A."/>
            <person name="Singh S."/>
            <person name="Jensen M.F."/>
            <person name="Cong E.H."/>
            <person name="Eikeseth-Otteraa H."/>
            <person name="Noel B."/>
            <person name="Anthouard V."/>
            <person name="Porcel B.M."/>
            <person name="Kachouri-Lafond R."/>
            <person name="Nishino A."/>
            <person name="Ugolini M."/>
            <person name="Chourrout P."/>
            <person name="Nishida H."/>
            <person name="Aasland R."/>
            <person name="Huzurbazar S."/>
            <person name="Westhof E."/>
            <person name="Delsuc F."/>
            <person name="Lehrach H."/>
            <person name="Reinhardt R."/>
            <person name="Weissenbach J."/>
            <person name="Roy S.W."/>
            <person name="Artiguenave F."/>
            <person name="Postlethwait J.H."/>
            <person name="Manak J.R."/>
            <person name="Thompson E.M."/>
            <person name="Jaillon O."/>
            <person name="Du Pasquier L."/>
            <person name="Boudinot P."/>
            <person name="Liberles D.A."/>
            <person name="Volff J.N."/>
            <person name="Philippe H."/>
            <person name="Lenhard B."/>
            <person name="Roest Crollius H."/>
            <person name="Wincker P."/>
            <person name="Chourrout D."/>
        </authorList>
    </citation>
    <scope>NUCLEOTIDE SEQUENCE [LARGE SCALE GENOMIC DNA]</scope>
</reference>
<dbReference type="InterPro" id="IPR043128">
    <property type="entry name" value="Rev_trsase/Diguanyl_cyclase"/>
</dbReference>
<dbReference type="InterPro" id="IPR041577">
    <property type="entry name" value="RT_RNaseH_2"/>
</dbReference>
<evidence type="ECO:0000313" key="6">
    <source>
        <dbReference type="EMBL" id="CBY06723.1"/>
    </source>
</evidence>
<feature type="compositionally biased region" description="Low complexity" evidence="3">
    <location>
        <begin position="1225"/>
        <end position="1234"/>
    </location>
</feature>
<feature type="domain" description="Reverse transcriptase" evidence="4">
    <location>
        <begin position="209"/>
        <end position="339"/>
    </location>
</feature>
<protein>
    <recommendedName>
        <fullName evidence="2">ribonuclease H</fullName>
        <ecNumber evidence="2">3.1.26.4</ecNumber>
    </recommendedName>
</protein>
<evidence type="ECO:0000259" key="5">
    <source>
        <dbReference type="Pfam" id="PF17919"/>
    </source>
</evidence>
<evidence type="ECO:0000259" key="4">
    <source>
        <dbReference type="Pfam" id="PF00078"/>
    </source>
</evidence>
<feature type="region of interest" description="Disordered" evidence="3">
    <location>
        <begin position="1147"/>
        <end position="1167"/>
    </location>
</feature>
<sequence length="1264" mass="144091">MVNKKVNFATIGETVDYGITEVVAAVSSTDRLNAKNFQVDSRKIYLEKIEKLRTEAAKSTTVDDVVFGELVEPKLKSRLKNLLASDKYKKVFAKRIGCLNSSFNVQAHMTVEIKEENIGPRRKSEKLSDEKKQIIAKNLDELYRDGVLVFPEDFDIRVKNIIPLMVVGKTDDNGEAIPLAQSARIVTQAHTTVNRWSKTPPMPTDDLNDILRQAAKASKFKYSLKCDISQAFFQLPMAKELWKWFGVYHPFEGVMCYTRCTQGWVASMGFMRQAFLRVFSPLNDWLLRYADDVHLIAKTEDEFVEVIGRFLDICAYHKLTLKGSKMHVMPVRMNFLGAVIKDGRITASPHQASKIRSYSKEKITSVSELRSFLGLLVPLSKFQNRPTDYLVPLRKLLDADGKVKIQWSTESERALERAKESMNQLVELTPFEAKKQAYVVVDSSADGCGAILFQKDESTEPPTNKVCEFYSRKRPDAERKFKASSCMLECAGAIGALCYWRRYFIEAREPVILFTDSRPFACIAKRWAENLVPSDIVHINNLFKNILGLKLLVRHLPGKSIEISGVDFISRSKSHMENCNEDCKICILASTPKENEVPFVTEKQMEELSKDVKNFQKAGAVRRIQVHQVDESMSGPVWNMYESWTDEVDHEIEAFELVSAVMNNKRARKLNDFLNDGESLRRIQQRDNILRQAIKCIEGKLNPPPRQQRLATLCRKAYVRNRHLRLKKWIGTLEVEVVIIPENLALEVVRIVHDSTMCQSPSQLAEKVRRHFEFPNIRVWALKFSSSCYKCSLLKKPDNYRAKPLKPVSIPSKIGEVVLLDEINRMDRNKRPFKIFFATEALTRFGVALPTRTHVNSDSFVDFCYLTRQLLAPLKAEDATVIIRTDAHSAHVSRETKNRLDNIGMKVEIFESTSMSKNLIPEQDARIAVLSKFLNAELNDRETTIQVAVQNAVSQYNHVLGNRKLAPVEIFTGRRICTQKPVEIDVNDLVYEIEAERTAKRESVDRSNALKQKKKDRLILKPVGAEVNGTTEQILKVGDVVRLNKTWDKADLDRLWKVVSLNWNERTFQAVKYNISNAVAPKTISVDIIDAVISHNVRKIQESLFENPAARMWSMRKEDLSIWEDSDWNPQGQRAHNLKLLDDSAISLGPSSTLPPTPMPEMDPDPCRTASTPTKANVLNSTFNSWLPEKFVEKFTRWTGSPETPETILEKTANETSASDKSDSSFHSVASNSSALNESDIQKLYVQEPRRSSRVRKQTDFYTS</sequence>
<dbReference type="OrthoDB" id="116216at2759"/>
<accession>E4WSV7</accession>
<dbReference type="SUPFAM" id="SSF56672">
    <property type="entry name" value="DNA/RNA polymerases"/>
    <property type="match status" value="1"/>
</dbReference>
<feature type="region of interest" description="Disordered" evidence="3">
    <location>
        <begin position="1197"/>
        <end position="1264"/>
    </location>
</feature>
<dbReference type="Pfam" id="PF00078">
    <property type="entry name" value="RVT_1"/>
    <property type="match status" value="1"/>
</dbReference>
<dbReference type="InParanoid" id="E4WSV7"/>
<evidence type="ECO:0000256" key="3">
    <source>
        <dbReference type="SAM" id="MobiDB-lite"/>
    </source>
</evidence>
<comment type="similarity">
    <text evidence="1">Belongs to the beta type-B retroviral polymerase family. HERV class-II K(HML-2) pol subfamily.</text>
</comment>
<dbReference type="InterPro" id="IPR000477">
    <property type="entry name" value="RT_dom"/>
</dbReference>
<dbReference type="GO" id="GO:0004523">
    <property type="term" value="F:RNA-DNA hybrid ribonuclease activity"/>
    <property type="evidence" value="ECO:0007669"/>
    <property type="project" value="UniProtKB-EC"/>
</dbReference>
<feature type="domain" description="Reverse transcriptase/retrotransposon-derived protein RNase H-like" evidence="5">
    <location>
        <begin position="407"/>
        <end position="506"/>
    </location>
</feature>
<keyword evidence="7" id="KW-1185">Reference proteome</keyword>
<dbReference type="Proteomes" id="UP000001307">
    <property type="component" value="Unassembled WGS sequence"/>
</dbReference>
<dbReference type="EC" id="3.1.26.4" evidence="2"/>
<feature type="compositionally biased region" description="Basic and acidic residues" evidence="3">
    <location>
        <begin position="1208"/>
        <end position="1224"/>
    </location>
</feature>